<sequence>MAPPHKESTDLNKNFRSLQPRDIFSDVTLTCQGQEIKAHKLILYAQSAYFRKLLGGPFMEGHASTIDFPEDQPAVLKAIVHFLYTNGFSLSFAPTGMEPSVFGVHVYAAADKYNVPALRDLVLGKLSIRCDPVTNAKDFISALEVIGEATANDAIWDALLPKAKRHLTALLQEQDFQKLVADQPSFALKLLEAVDPNAKLDRDLETYRSQASDDKPPAKRVRRNNYRGRGRGGARPGGAPAASRSADAWNNLLPVGSTHGALGNLGFAWGDNGIQ</sequence>
<dbReference type="EMBL" id="JAAQHG020000038">
    <property type="protein sequence ID" value="KAL1583206.1"/>
    <property type="molecule type" value="Genomic_DNA"/>
</dbReference>
<name>A0AB34KGW6_9PEZI</name>
<dbReference type="PANTHER" id="PTHR47843:SF5">
    <property type="entry name" value="BTB_POZ DOMAIN PROTEIN"/>
    <property type="match status" value="1"/>
</dbReference>
<dbReference type="CDD" id="cd18186">
    <property type="entry name" value="BTB_POZ_ZBTB_KLHL-like"/>
    <property type="match status" value="1"/>
</dbReference>
<evidence type="ECO:0000313" key="3">
    <source>
        <dbReference type="EMBL" id="KAL1583206.1"/>
    </source>
</evidence>
<accession>A0AB34KGW6</accession>
<dbReference type="Proteomes" id="UP000803884">
    <property type="component" value="Unassembled WGS sequence"/>
</dbReference>
<dbReference type="Gene3D" id="3.30.710.10">
    <property type="entry name" value="Potassium Channel Kv1.1, Chain A"/>
    <property type="match status" value="1"/>
</dbReference>
<gene>
    <name evidence="3" type="ORF">WHR41_07960</name>
</gene>
<dbReference type="GeneID" id="96009402"/>
<evidence type="ECO:0000313" key="4">
    <source>
        <dbReference type="Proteomes" id="UP000803884"/>
    </source>
</evidence>
<organism evidence="3 4">
    <name type="scientific">Cladosporium halotolerans</name>
    <dbReference type="NCBI Taxonomy" id="1052096"/>
    <lineage>
        <taxon>Eukaryota</taxon>
        <taxon>Fungi</taxon>
        <taxon>Dikarya</taxon>
        <taxon>Ascomycota</taxon>
        <taxon>Pezizomycotina</taxon>
        <taxon>Dothideomycetes</taxon>
        <taxon>Dothideomycetidae</taxon>
        <taxon>Cladosporiales</taxon>
        <taxon>Cladosporiaceae</taxon>
        <taxon>Cladosporium</taxon>
    </lineage>
</organism>
<protein>
    <recommendedName>
        <fullName evidence="2">BTB domain-containing protein</fullName>
    </recommendedName>
</protein>
<dbReference type="Pfam" id="PF00651">
    <property type="entry name" value="BTB"/>
    <property type="match status" value="1"/>
</dbReference>
<keyword evidence="4" id="KW-1185">Reference proteome</keyword>
<feature type="compositionally biased region" description="Basic and acidic residues" evidence="1">
    <location>
        <begin position="207"/>
        <end position="217"/>
    </location>
</feature>
<feature type="region of interest" description="Disordered" evidence="1">
    <location>
        <begin position="207"/>
        <end position="244"/>
    </location>
</feature>
<feature type="domain" description="BTB" evidence="2">
    <location>
        <begin position="25"/>
        <end position="92"/>
    </location>
</feature>
<dbReference type="AlphaFoldDB" id="A0AB34KGW6"/>
<feature type="compositionally biased region" description="Basic residues" evidence="1">
    <location>
        <begin position="218"/>
        <end position="232"/>
    </location>
</feature>
<dbReference type="SMART" id="SM00225">
    <property type="entry name" value="BTB"/>
    <property type="match status" value="1"/>
</dbReference>
<dbReference type="PANTHER" id="PTHR47843">
    <property type="entry name" value="BTB DOMAIN-CONTAINING PROTEIN-RELATED"/>
    <property type="match status" value="1"/>
</dbReference>
<reference evidence="3 4" key="1">
    <citation type="journal article" date="2020" name="Microbiol. Resour. Announc.">
        <title>Draft Genome Sequence of a Cladosporium Species Isolated from the Mesophotic Ascidian Didemnum maculosum.</title>
        <authorList>
            <person name="Gioti A."/>
            <person name="Siaperas R."/>
            <person name="Nikolaivits E."/>
            <person name="Le Goff G."/>
            <person name="Ouazzani J."/>
            <person name="Kotoulas G."/>
            <person name="Topakas E."/>
        </authorList>
    </citation>
    <scope>NUCLEOTIDE SEQUENCE [LARGE SCALE GENOMIC DNA]</scope>
    <source>
        <strain evidence="3 4">TM138-S3</strain>
    </source>
</reference>
<evidence type="ECO:0000256" key="1">
    <source>
        <dbReference type="SAM" id="MobiDB-lite"/>
    </source>
</evidence>
<proteinExistence type="predicted"/>
<dbReference type="InterPro" id="IPR011333">
    <property type="entry name" value="SKP1/BTB/POZ_sf"/>
</dbReference>
<evidence type="ECO:0000259" key="2">
    <source>
        <dbReference type="PROSITE" id="PS50097"/>
    </source>
</evidence>
<dbReference type="RefSeq" id="XP_069226313.1">
    <property type="nucleotide sequence ID" value="XM_069376564.1"/>
</dbReference>
<dbReference type="InterPro" id="IPR000210">
    <property type="entry name" value="BTB/POZ_dom"/>
</dbReference>
<dbReference type="SUPFAM" id="SSF54695">
    <property type="entry name" value="POZ domain"/>
    <property type="match status" value="1"/>
</dbReference>
<comment type="caution">
    <text evidence="3">The sequence shown here is derived from an EMBL/GenBank/DDBJ whole genome shotgun (WGS) entry which is preliminary data.</text>
</comment>
<dbReference type="PROSITE" id="PS50097">
    <property type="entry name" value="BTB"/>
    <property type="match status" value="1"/>
</dbReference>